<organism evidence="1 2">
    <name type="scientific">Brachybacterium paraconglomeratum</name>
    <dbReference type="NCBI Taxonomy" id="173362"/>
    <lineage>
        <taxon>Bacteria</taxon>
        <taxon>Bacillati</taxon>
        <taxon>Actinomycetota</taxon>
        <taxon>Actinomycetes</taxon>
        <taxon>Micrococcales</taxon>
        <taxon>Dermabacteraceae</taxon>
        <taxon>Brachybacterium</taxon>
    </lineage>
</organism>
<sequence>MDSDVSALLHDARQLEHHELVGLVHELLRILSDDAESESSEIENAWDEEIRHRLAELETGAVATVNGPETIALARAELAKHRA</sequence>
<accession>A0A921KTG6</accession>
<gene>
    <name evidence="1" type="ORF">K8W24_13985</name>
</gene>
<name>A0A921KTG6_9MICO</name>
<evidence type="ECO:0000313" key="2">
    <source>
        <dbReference type="Proteomes" id="UP000775129"/>
    </source>
</evidence>
<dbReference type="AlphaFoldDB" id="A0A921KTG6"/>
<reference evidence="1" key="1">
    <citation type="journal article" date="2021" name="PeerJ">
        <title>Extensive microbial diversity within the chicken gut microbiome revealed by metagenomics and culture.</title>
        <authorList>
            <person name="Gilroy R."/>
            <person name="Ravi A."/>
            <person name="Getino M."/>
            <person name="Pursley I."/>
            <person name="Horton D.L."/>
            <person name="Alikhan N.F."/>
            <person name="Baker D."/>
            <person name="Gharbi K."/>
            <person name="Hall N."/>
            <person name="Watson M."/>
            <person name="Adriaenssens E.M."/>
            <person name="Foster-Nyarko E."/>
            <person name="Jarju S."/>
            <person name="Secka A."/>
            <person name="Antonio M."/>
            <person name="Oren A."/>
            <person name="Chaudhuri R.R."/>
            <person name="La Ragione R."/>
            <person name="Hildebrand F."/>
            <person name="Pallen M.J."/>
        </authorList>
    </citation>
    <scope>NUCLEOTIDE SEQUENCE</scope>
    <source>
        <strain evidence="1">1647</strain>
    </source>
</reference>
<dbReference type="Pfam" id="PF09720">
    <property type="entry name" value="Unstab_antitox"/>
    <property type="match status" value="1"/>
</dbReference>
<dbReference type="EMBL" id="DYWO01000418">
    <property type="protein sequence ID" value="HJF50876.1"/>
    <property type="molecule type" value="Genomic_DNA"/>
</dbReference>
<reference evidence="1" key="2">
    <citation type="submission" date="2021-09" db="EMBL/GenBank/DDBJ databases">
        <authorList>
            <person name="Gilroy R."/>
        </authorList>
    </citation>
    <scope>NUCLEOTIDE SEQUENCE</scope>
    <source>
        <strain evidence="1">1647</strain>
    </source>
</reference>
<comment type="caution">
    <text evidence="1">The sequence shown here is derived from an EMBL/GenBank/DDBJ whole genome shotgun (WGS) entry which is preliminary data.</text>
</comment>
<dbReference type="Proteomes" id="UP000775129">
    <property type="component" value="Unassembled WGS sequence"/>
</dbReference>
<evidence type="ECO:0000313" key="1">
    <source>
        <dbReference type="EMBL" id="HJF50876.1"/>
    </source>
</evidence>
<protein>
    <submittedName>
        <fullName evidence="1">Addiction module protein</fullName>
    </submittedName>
</protein>
<dbReference type="InterPro" id="IPR013406">
    <property type="entry name" value="CHP02574_addiction_mod"/>
</dbReference>
<proteinExistence type="predicted"/>